<dbReference type="EMBL" id="GL385400">
    <property type="protein sequence ID" value="EJT71140.1"/>
    <property type="molecule type" value="Genomic_DNA"/>
</dbReference>
<dbReference type="InterPro" id="IPR037119">
    <property type="entry name" value="Haem_oxidase_HugZ-like_sf"/>
</dbReference>
<gene>
    <name evidence="4" type="primary">20350858</name>
    <name evidence="3" type="ORF">GGTG_10400</name>
</gene>
<dbReference type="eggNOG" id="ENOG502RZUI">
    <property type="taxonomic scope" value="Eukaryota"/>
</dbReference>
<proteinExistence type="predicted"/>
<reference evidence="5" key="1">
    <citation type="submission" date="2010-07" db="EMBL/GenBank/DDBJ databases">
        <title>The genome sequence of Gaeumannomyces graminis var. tritici strain R3-111a-1.</title>
        <authorList>
            <consortium name="The Broad Institute Genome Sequencing Platform"/>
            <person name="Ma L.-J."/>
            <person name="Dead R."/>
            <person name="Young S."/>
            <person name="Zeng Q."/>
            <person name="Koehrsen M."/>
            <person name="Alvarado L."/>
            <person name="Berlin A."/>
            <person name="Chapman S.B."/>
            <person name="Chen Z."/>
            <person name="Freedman E."/>
            <person name="Gellesch M."/>
            <person name="Goldberg J."/>
            <person name="Griggs A."/>
            <person name="Gujja S."/>
            <person name="Heilman E.R."/>
            <person name="Heiman D."/>
            <person name="Hepburn T."/>
            <person name="Howarth C."/>
            <person name="Jen D."/>
            <person name="Larson L."/>
            <person name="Mehta T."/>
            <person name="Neiman D."/>
            <person name="Pearson M."/>
            <person name="Roberts A."/>
            <person name="Saif S."/>
            <person name="Shea T."/>
            <person name="Shenoy N."/>
            <person name="Sisk P."/>
            <person name="Stolte C."/>
            <person name="Sykes S."/>
            <person name="Walk T."/>
            <person name="White J."/>
            <person name="Yandava C."/>
            <person name="Haas B."/>
            <person name="Nusbaum C."/>
            <person name="Birren B."/>
        </authorList>
    </citation>
    <scope>NUCLEOTIDE SEQUENCE [LARGE SCALE GENOMIC DNA]</scope>
    <source>
        <strain evidence="5">R3-111a-1</strain>
    </source>
</reference>
<dbReference type="Proteomes" id="UP000006039">
    <property type="component" value="Unassembled WGS sequence"/>
</dbReference>
<reference evidence="3" key="2">
    <citation type="submission" date="2010-07" db="EMBL/GenBank/DDBJ databases">
        <authorList>
            <consortium name="The Broad Institute Genome Sequencing Platform"/>
            <consortium name="Broad Institute Genome Sequencing Center for Infectious Disease"/>
            <person name="Ma L.-J."/>
            <person name="Dead R."/>
            <person name="Young S."/>
            <person name="Zeng Q."/>
            <person name="Koehrsen M."/>
            <person name="Alvarado L."/>
            <person name="Berlin A."/>
            <person name="Chapman S.B."/>
            <person name="Chen Z."/>
            <person name="Freedman E."/>
            <person name="Gellesch M."/>
            <person name="Goldberg J."/>
            <person name="Griggs A."/>
            <person name="Gujja S."/>
            <person name="Heilman E.R."/>
            <person name="Heiman D."/>
            <person name="Hepburn T."/>
            <person name="Howarth C."/>
            <person name="Jen D."/>
            <person name="Larson L."/>
            <person name="Mehta T."/>
            <person name="Neiman D."/>
            <person name="Pearson M."/>
            <person name="Roberts A."/>
            <person name="Saif S."/>
            <person name="Shea T."/>
            <person name="Shenoy N."/>
            <person name="Sisk P."/>
            <person name="Stolte C."/>
            <person name="Sykes S."/>
            <person name="Walk T."/>
            <person name="White J."/>
            <person name="Yandava C."/>
            <person name="Haas B."/>
            <person name="Nusbaum C."/>
            <person name="Birren B."/>
        </authorList>
    </citation>
    <scope>NUCLEOTIDE SEQUENCE</scope>
    <source>
        <strain evidence="3">R3-111a-1</strain>
    </source>
</reference>
<feature type="transmembrane region" description="Helical" evidence="1">
    <location>
        <begin position="166"/>
        <end position="188"/>
    </location>
</feature>
<evidence type="ECO:0000313" key="3">
    <source>
        <dbReference type="EMBL" id="EJT71140.1"/>
    </source>
</evidence>
<feature type="transmembrane region" description="Helical" evidence="1">
    <location>
        <begin position="124"/>
        <end position="146"/>
    </location>
</feature>
<name>J3PA74_GAET3</name>
<reference evidence="4" key="5">
    <citation type="submission" date="2018-04" db="UniProtKB">
        <authorList>
            <consortium name="EnsemblFungi"/>
        </authorList>
    </citation>
    <scope>IDENTIFICATION</scope>
    <source>
        <strain evidence="4">R3-111a-1</strain>
    </source>
</reference>
<feature type="transmembrane region" description="Helical" evidence="1">
    <location>
        <begin position="200"/>
        <end position="221"/>
    </location>
</feature>
<dbReference type="Pfam" id="PF10615">
    <property type="entry name" value="DUF2470"/>
    <property type="match status" value="1"/>
</dbReference>
<dbReference type="PANTHER" id="PTHR37783:SF1">
    <property type="entry name" value="MEMBRANE PROTEIN, PUTATIVE (AFU_ORTHOLOGUE AFUA_1G04315)-RELATED"/>
    <property type="match status" value="1"/>
</dbReference>
<dbReference type="EnsemblFungi" id="EJT71140">
    <property type="protein sequence ID" value="EJT71140"/>
    <property type="gene ID" value="GGTG_10400"/>
</dbReference>
<evidence type="ECO:0000259" key="2">
    <source>
        <dbReference type="Pfam" id="PF10615"/>
    </source>
</evidence>
<sequence>MPASIPHAEHERTVAHMNKDHASDLSLYLRHFNGVPEPDAAGARLVSLDLRRMTIAAGPAGTTHHVRLRPALSSWDDRRAVLIDMAWVARAALTAPDLVPDLSAAGSSRSSSSAIRWPALVPDLLIAGAVGFYFASCALVYSGHLAPGSVAWDAVVASRFPGGPETFVWLVKLIAIPVILIHVVEAAVMYRSRLRRHGIAVVSLPGLFWLGWAFFEGLAAFRRFDRMVLQKKREILEREAKSH</sequence>
<reference evidence="3" key="3">
    <citation type="submission" date="2010-09" db="EMBL/GenBank/DDBJ databases">
        <title>Annotation of Gaeumannomyces graminis var. tritici R3-111a-1.</title>
        <authorList>
            <consortium name="The Broad Institute Genome Sequencing Platform"/>
            <person name="Ma L.-J."/>
            <person name="Dead R."/>
            <person name="Young S.K."/>
            <person name="Zeng Q."/>
            <person name="Gargeya S."/>
            <person name="Fitzgerald M."/>
            <person name="Haas B."/>
            <person name="Abouelleil A."/>
            <person name="Alvarado L."/>
            <person name="Arachchi H.M."/>
            <person name="Berlin A."/>
            <person name="Brown A."/>
            <person name="Chapman S.B."/>
            <person name="Chen Z."/>
            <person name="Dunbar C."/>
            <person name="Freedman E."/>
            <person name="Gearin G."/>
            <person name="Gellesch M."/>
            <person name="Goldberg J."/>
            <person name="Griggs A."/>
            <person name="Gujja S."/>
            <person name="Heiman D."/>
            <person name="Howarth C."/>
            <person name="Larson L."/>
            <person name="Lui A."/>
            <person name="MacDonald P.J.P."/>
            <person name="Mehta T."/>
            <person name="Montmayeur A."/>
            <person name="Murphy C."/>
            <person name="Neiman D."/>
            <person name="Pearson M."/>
            <person name="Priest M."/>
            <person name="Roberts A."/>
            <person name="Saif S."/>
            <person name="Shea T."/>
            <person name="Shenoy N."/>
            <person name="Sisk P."/>
            <person name="Stolte C."/>
            <person name="Sykes S."/>
            <person name="Yandava C."/>
            <person name="Wortman J."/>
            <person name="Nusbaum C."/>
            <person name="Birren B."/>
        </authorList>
    </citation>
    <scope>NUCLEOTIDE SEQUENCE</scope>
    <source>
        <strain evidence="3">R3-111a-1</strain>
    </source>
</reference>
<keyword evidence="1" id="KW-0472">Membrane</keyword>
<reference evidence="4" key="4">
    <citation type="journal article" date="2015" name="G3 (Bethesda)">
        <title>Genome sequences of three phytopathogenic species of the Magnaporthaceae family of fungi.</title>
        <authorList>
            <person name="Okagaki L.H."/>
            <person name="Nunes C.C."/>
            <person name="Sailsbery J."/>
            <person name="Clay B."/>
            <person name="Brown D."/>
            <person name="John T."/>
            <person name="Oh Y."/>
            <person name="Young N."/>
            <person name="Fitzgerald M."/>
            <person name="Haas B.J."/>
            <person name="Zeng Q."/>
            <person name="Young S."/>
            <person name="Adiconis X."/>
            <person name="Fan L."/>
            <person name="Levin J.Z."/>
            <person name="Mitchell T.K."/>
            <person name="Okubara P.A."/>
            <person name="Farman M.L."/>
            <person name="Kohn L.M."/>
            <person name="Birren B."/>
            <person name="Ma L.-J."/>
            <person name="Dean R.A."/>
        </authorList>
    </citation>
    <scope>NUCLEOTIDE SEQUENCE</scope>
    <source>
        <strain evidence="4">R3-111a-1</strain>
    </source>
</reference>
<evidence type="ECO:0000313" key="5">
    <source>
        <dbReference type="Proteomes" id="UP000006039"/>
    </source>
</evidence>
<evidence type="ECO:0000256" key="1">
    <source>
        <dbReference type="SAM" id="Phobius"/>
    </source>
</evidence>
<keyword evidence="1" id="KW-0812">Transmembrane</keyword>
<protein>
    <recommendedName>
        <fullName evidence="2">DUF2470 domain-containing protein</fullName>
    </recommendedName>
</protein>
<evidence type="ECO:0000313" key="4">
    <source>
        <dbReference type="EnsemblFungi" id="EJT71140"/>
    </source>
</evidence>
<dbReference type="VEuPathDB" id="FungiDB:GGTG_10400"/>
<dbReference type="InterPro" id="IPR019595">
    <property type="entry name" value="DUF2470"/>
</dbReference>
<feature type="domain" description="DUF2470" evidence="2">
    <location>
        <begin position="11"/>
        <end position="85"/>
    </location>
</feature>
<dbReference type="OrthoDB" id="5553410at2759"/>
<dbReference type="AlphaFoldDB" id="J3PA74"/>
<dbReference type="PANTHER" id="PTHR37783">
    <property type="entry name" value="MEMBRANE PROTEIN, PUTATIVE (AFU_ORTHOLOGUE AFUA_1G04315)-RELATED"/>
    <property type="match status" value="1"/>
</dbReference>
<keyword evidence="1" id="KW-1133">Transmembrane helix</keyword>
<dbReference type="GeneID" id="20350858"/>
<dbReference type="Gene3D" id="3.20.180.10">
    <property type="entry name" value="PNP-oxidase-like"/>
    <property type="match status" value="1"/>
</dbReference>
<accession>J3PA74</accession>
<keyword evidence="5" id="KW-1185">Reference proteome</keyword>
<dbReference type="RefSeq" id="XP_009226537.1">
    <property type="nucleotide sequence ID" value="XM_009228273.1"/>
</dbReference>
<dbReference type="HOGENOM" id="CLU_081019_0_0_1"/>
<organism evidence="3">
    <name type="scientific">Gaeumannomyces tritici (strain R3-111a-1)</name>
    <name type="common">Wheat and barley take-all root rot fungus</name>
    <name type="synonym">Gaeumannomyces graminis var. tritici</name>
    <dbReference type="NCBI Taxonomy" id="644352"/>
    <lineage>
        <taxon>Eukaryota</taxon>
        <taxon>Fungi</taxon>
        <taxon>Dikarya</taxon>
        <taxon>Ascomycota</taxon>
        <taxon>Pezizomycotina</taxon>
        <taxon>Sordariomycetes</taxon>
        <taxon>Sordariomycetidae</taxon>
        <taxon>Magnaporthales</taxon>
        <taxon>Magnaporthaceae</taxon>
        <taxon>Gaeumannomyces</taxon>
    </lineage>
</organism>